<feature type="region of interest" description="Disordered" evidence="1">
    <location>
        <begin position="71"/>
        <end position="97"/>
    </location>
</feature>
<accession>A0A158KP54</accession>
<dbReference type="Proteomes" id="UP000054770">
    <property type="component" value="Unassembled WGS sequence"/>
</dbReference>
<proteinExistence type="predicted"/>
<sequence>MTPDSIAALLINLQVGEALILPSETKLKYVESAIETARAHTTLKRYILGQHMCPQAGMQFHRVVCCSAETTTTKPADSSSESLPDEKASAPTESDAA</sequence>
<name>A0A158KP54_9BURK</name>
<gene>
    <name evidence="2" type="ORF">AWB68_06555</name>
</gene>
<dbReference type="RefSeq" id="WP_087648494.1">
    <property type="nucleotide sequence ID" value="NZ_FCON02000121.1"/>
</dbReference>
<feature type="compositionally biased region" description="Polar residues" evidence="1">
    <location>
        <begin position="71"/>
        <end position="82"/>
    </location>
</feature>
<evidence type="ECO:0000256" key="1">
    <source>
        <dbReference type="SAM" id="MobiDB-lite"/>
    </source>
</evidence>
<reference evidence="2" key="1">
    <citation type="submission" date="2016-01" db="EMBL/GenBank/DDBJ databases">
        <authorList>
            <person name="Peeters C."/>
        </authorList>
    </citation>
    <scope>NUCLEOTIDE SEQUENCE [LARGE SCALE GENOMIC DNA]</scope>
    <source>
        <strain evidence="2">LMG 22940</strain>
    </source>
</reference>
<protein>
    <submittedName>
        <fullName evidence="2">Uncharacterized protein</fullName>
    </submittedName>
</protein>
<evidence type="ECO:0000313" key="3">
    <source>
        <dbReference type="Proteomes" id="UP000054770"/>
    </source>
</evidence>
<evidence type="ECO:0000313" key="2">
    <source>
        <dbReference type="EMBL" id="SAL82529.1"/>
    </source>
</evidence>
<keyword evidence="3" id="KW-1185">Reference proteome</keyword>
<comment type="caution">
    <text evidence="2">The sequence shown here is derived from an EMBL/GenBank/DDBJ whole genome shotgun (WGS) entry which is preliminary data.</text>
</comment>
<dbReference type="EMBL" id="FCON02000121">
    <property type="protein sequence ID" value="SAL82529.1"/>
    <property type="molecule type" value="Genomic_DNA"/>
</dbReference>
<organism evidence="2 3">
    <name type="scientific">Caballeronia choica</name>
    <dbReference type="NCBI Taxonomy" id="326476"/>
    <lineage>
        <taxon>Bacteria</taxon>
        <taxon>Pseudomonadati</taxon>
        <taxon>Pseudomonadota</taxon>
        <taxon>Betaproteobacteria</taxon>
        <taxon>Burkholderiales</taxon>
        <taxon>Burkholderiaceae</taxon>
        <taxon>Caballeronia</taxon>
    </lineage>
</organism>
<dbReference type="OrthoDB" id="9139760at2"/>
<dbReference type="AlphaFoldDB" id="A0A158KP54"/>